<proteinExistence type="predicted"/>
<keyword evidence="2 6" id="KW-0812">Transmembrane</keyword>
<dbReference type="Proteomes" id="UP000503349">
    <property type="component" value="Chromosome 7"/>
</dbReference>
<dbReference type="PANTHER" id="PTHR21041:SF6">
    <property type="entry name" value="DC-STAMP DOMAIN-CONTAINING PROTEIN 2"/>
    <property type="match status" value="1"/>
</dbReference>
<dbReference type="Pfam" id="PF26037">
    <property type="entry name" value="zf-RING_DCST1_C"/>
    <property type="match status" value="1"/>
</dbReference>
<accession>A0A6G1PQP9</accession>
<dbReference type="GO" id="GO:0016020">
    <property type="term" value="C:membrane"/>
    <property type="evidence" value="ECO:0007669"/>
    <property type="project" value="UniProtKB-SubCell"/>
</dbReference>
<feature type="transmembrane region" description="Helical" evidence="6">
    <location>
        <begin position="333"/>
        <end position="352"/>
    </location>
</feature>
<reference evidence="9 10" key="1">
    <citation type="submission" date="2019-02" db="EMBL/GenBank/DDBJ databases">
        <title>Opniocepnalus argus genome.</title>
        <authorList>
            <person name="Zhou C."/>
            <person name="Xiao S."/>
        </authorList>
    </citation>
    <scope>NUCLEOTIDE SEQUENCE [LARGE SCALE GENOMIC DNA]</scope>
    <source>
        <strain evidence="9">OARG1902GOOAL</strain>
        <tissue evidence="9">Muscle</tissue>
    </source>
</reference>
<evidence type="ECO:0000256" key="6">
    <source>
        <dbReference type="SAM" id="Phobius"/>
    </source>
</evidence>
<feature type="region of interest" description="Disordered" evidence="5">
    <location>
        <begin position="506"/>
        <end position="547"/>
    </location>
</feature>
<evidence type="ECO:0000256" key="3">
    <source>
        <dbReference type="ARBA" id="ARBA00022989"/>
    </source>
</evidence>
<comment type="subcellular location">
    <subcellularLocation>
        <location evidence="1">Membrane</location>
        <topology evidence="1">Multi-pass membrane protein</topology>
    </subcellularLocation>
</comment>
<feature type="domain" description="E3 ubiquitin-protein ligase DCST1-like C-terminal" evidence="8">
    <location>
        <begin position="435"/>
        <end position="479"/>
    </location>
</feature>
<feature type="compositionally biased region" description="Basic residues" evidence="5">
    <location>
        <begin position="506"/>
        <end position="521"/>
    </location>
</feature>
<dbReference type="PANTHER" id="PTHR21041">
    <property type="entry name" value="DENDRITIC CELL-SPECIFIC TRANSMEMBRANE PROTEIN"/>
    <property type="match status" value="1"/>
</dbReference>
<dbReference type="AlphaFoldDB" id="A0A6G1PQP9"/>
<keyword evidence="10" id="KW-1185">Reference proteome</keyword>
<feature type="transmembrane region" description="Helical" evidence="6">
    <location>
        <begin position="236"/>
        <end position="265"/>
    </location>
</feature>
<feature type="transmembrane region" description="Helical" evidence="6">
    <location>
        <begin position="157"/>
        <end position="174"/>
    </location>
</feature>
<sequence>MLLSGPITNTLENTERAASSLLCGAEVAANQTRELLQRATMPLSSMLDRIREISSNAYSVAGRVQKFIHALTDSVHHVAGEVFCIIPSYVASHLKKRLAAPVVTAFEQMKREFNFNLSASANFELDTNISRSLQQTSQEIMKEISSELQLFQKLIDLLKYAGLFLLALSFLRAMHYRRRYLRELSFDNIYIGGPFEELDRQVASLGGEQVLPITRREAQNYIAPLAFRLTDREWQVVMVGVVSVFRHLVMGGVLVALDFLVFWMLDQVNHQVKGNVVARAPVTLEVQVNGSGYASDIYRDLVAAFNTLQGGNITVISRKCLLVPSEPEYSTCFILGFLLGLALLVSLTGGFVERCRRLICAVYHPERELERIQFLRQQILEQRRTVGKALRRSAARSRADRGIGGGEGRRLRSLLLRLPGGVYLSHLLGLSPSVTCLACGEVLNSEKNNTVKCDVPQCTGLYCRPCFLSLGNTCAVCVQPLTSQEDGEEELGSSDDEQLCWNSTQLRKRRSSTATHRRPTKRSGSGVTTKDGADRGESDSSGDIDVQSELRWDTTQPVFILLLFTKPNLV</sequence>
<organism evidence="9 10">
    <name type="scientific">Channa argus</name>
    <name type="common">Northern snakehead</name>
    <name type="synonym">Ophicephalus argus</name>
    <dbReference type="NCBI Taxonomy" id="215402"/>
    <lineage>
        <taxon>Eukaryota</taxon>
        <taxon>Metazoa</taxon>
        <taxon>Chordata</taxon>
        <taxon>Craniata</taxon>
        <taxon>Vertebrata</taxon>
        <taxon>Euteleostomi</taxon>
        <taxon>Actinopterygii</taxon>
        <taxon>Neopterygii</taxon>
        <taxon>Teleostei</taxon>
        <taxon>Neoteleostei</taxon>
        <taxon>Acanthomorphata</taxon>
        <taxon>Anabantaria</taxon>
        <taxon>Anabantiformes</taxon>
        <taxon>Channoidei</taxon>
        <taxon>Channidae</taxon>
        <taxon>Channa</taxon>
    </lineage>
</organism>
<dbReference type="InterPro" id="IPR012858">
    <property type="entry name" value="DC_STAMP-like"/>
</dbReference>
<gene>
    <name evidence="9" type="ORF">EXN66_Car008150</name>
</gene>
<name>A0A6G1PQP9_CHAAH</name>
<keyword evidence="3 6" id="KW-1133">Transmembrane helix</keyword>
<evidence type="ECO:0000313" key="9">
    <source>
        <dbReference type="EMBL" id="KAF3692474.1"/>
    </source>
</evidence>
<reference evidence="10" key="2">
    <citation type="submission" date="2019-02" db="EMBL/GenBank/DDBJ databases">
        <title>Opniocepnalus argus Var Kimnra genome.</title>
        <authorList>
            <person name="Zhou C."/>
            <person name="Xiao S."/>
        </authorList>
    </citation>
    <scope>NUCLEOTIDE SEQUENCE [LARGE SCALE GENOMIC DNA]</scope>
</reference>
<evidence type="ECO:0000259" key="8">
    <source>
        <dbReference type="Pfam" id="PF26037"/>
    </source>
</evidence>
<evidence type="ECO:0000256" key="5">
    <source>
        <dbReference type="SAM" id="MobiDB-lite"/>
    </source>
</evidence>
<evidence type="ECO:0000313" key="10">
    <source>
        <dbReference type="Proteomes" id="UP000503349"/>
    </source>
</evidence>
<feature type="domain" description="Dendritic cell-specific transmembrane protein-like" evidence="7">
    <location>
        <begin position="186"/>
        <end position="376"/>
    </location>
</feature>
<evidence type="ECO:0000259" key="7">
    <source>
        <dbReference type="Pfam" id="PF07782"/>
    </source>
</evidence>
<dbReference type="Pfam" id="PF07782">
    <property type="entry name" value="DC_STAMP"/>
    <property type="match status" value="1"/>
</dbReference>
<dbReference type="InterPro" id="IPR051856">
    <property type="entry name" value="CSR-E3_Ligase_Protein"/>
</dbReference>
<protein>
    <submittedName>
        <fullName evidence="9">DC-STAMP domain-containing protein 2</fullName>
    </submittedName>
</protein>
<dbReference type="InterPro" id="IPR058842">
    <property type="entry name" value="DCST1_C"/>
</dbReference>
<evidence type="ECO:0000256" key="2">
    <source>
        <dbReference type="ARBA" id="ARBA00022692"/>
    </source>
</evidence>
<evidence type="ECO:0000256" key="4">
    <source>
        <dbReference type="ARBA" id="ARBA00023136"/>
    </source>
</evidence>
<dbReference type="EMBL" id="CM015718">
    <property type="protein sequence ID" value="KAF3692474.1"/>
    <property type="molecule type" value="Genomic_DNA"/>
</dbReference>
<keyword evidence="4 6" id="KW-0472">Membrane</keyword>
<evidence type="ECO:0000256" key="1">
    <source>
        <dbReference type="ARBA" id="ARBA00004141"/>
    </source>
</evidence>